<dbReference type="PANTHER" id="PTHR46082:SF11">
    <property type="entry name" value="AAA+ ATPASE DOMAIN-CONTAINING PROTEIN-RELATED"/>
    <property type="match status" value="1"/>
</dbReference>
<feature type="region of interest" description="Disordered" evidence="1">
    <location>
        <begin position="918"/>
        <end position="942"/>
    </location>
</feature>
<dbReference type="Pfam" id="PF13374">
    <property type="entry name" value="TPR_10"/>
    <property type="match status" value="2"/>
</dbReference>
<dbReference type="SUPFAM" id="SSF52540">
    <property type="entry name" value="P-loop containing nucleoside triphosphate hydrolases"/>
    <property type="match status" value="1"/>
</dbReference>
<accession>A0A5C3QWS8</accession>
<dbReference type="PANTHER" id="PTHR46082">
    <property type="entry name" value="ATP/GTP-BINDING PROTEIN-RELATED"/>
    <property type="match status" value="1"/>
</dbReference>
<dbReference type="Gene3D" id="3.40.50.300">
    <property type="entry name" value="P-loop containing nucleotide triphosphate hydrolases"/>
    <property type="match status" value="1"/>
</dbReference>
<evidence type="ECO:0008006" key="4">
    <source>
        <dbReference type="Google" id="ProtNLM"/>
    </source>
</evidence>
<dbReference type="OrthoDB" id="20872at2759"/>
<dbReference type="Gene3D" id="1.25.40.10">
    <property type="entry name" value="Tetratricopeptide repeat domain"/>
    <property type="match status" value="2"/>
</dbReference>
<keyword evidence="3" id="KW-1185">Reference proteome</keyword>
<sequence length="942" mass="106377">MQASDLLSAEEHERNVVISPEDVAERPKKNSTRPDLPQCPPPSAQFVGRSSELERMRSFFFSENKDGSLDEKSLSARMFTVTGTEGCGKSQLCCRFVEAEVSQWQSLSSTRNVFFIDATTKKSIDTSLVAMHKAKGRGPRGESVKAAVRWLSSLSDSEEYFIYVDNLDHTTIDIHKYIPMDSTNIRVLISSRLASGSSGRVQRGSENLELPPLLPDEAKTLLVSSAKLSELKALEQKGEVAALVEELQYHPLSISRAGGFIHATGRRVRGYTEDFQAIHSKLVGGKNDRDSKETADRYETPSIVHTTVALSYREINMSCPRAAHFVGLLAFLHQDVPLEGIFERAFYQLQSYVPAFPLSPFQETDLANLRDLMKFFSTEDKWNSESFQKTLSSLCELSILERNDHGGHFMSQSTQTDILLHLDADETNEPGRHEATRGQAFFLVSAAITHTAWPDILPLIQLLPHVQALLPIDDDSIEVSQLHPDWCISLARPLVQAGFVARAEVYYRSAVVSYSQEDPESTASRMSLRKHAIMLQRMGRLAEAKDMLVELQDWSKRTESEDEDFSINVLSTLAGVLGQMRENHAAADMKEEVLRRRIQRFGQEDRSTLKARTALAVTWFHLGRKSDALQEQEQVYTTALQLFGEDDPDTVSTKKLYAGTLSRQCKYPLAESLHRQVVKWRKAFLGTYHPETTEAMMELVSTLSRQKSPAKRTEAVFFQEIVVESLQQRLGEDHLRTIRAKDSLAAIFGQSQSLEQKEEGLAIQVDNMTKYESQLDQDHPEVLTARVKLAETLHQLDRHVESQEEWKIVLARSQHIISSGQLDLTHTRDNMAKALSALGKCKQAVKVLEELVEDRGQNVGYPDHRTIGAVRRLAQNKRRLKKPEEAEKYGKMAFAMTKERWGDNHKFTKISQSWLKRAESETSSAVNASRDRYRHPNSPICS</sequence>
<evidence type="ECO:0000313" key="2">
    <source>
        <dbReference type="EMBL" id="TFL05001.1"/>
    </source>
</evidence>
<dbReference type="Proteomes" id="UP000305067">
    <property type="component" value="Unassembled WGS sequence"/>
</dbReference>
<feature type="region of interest" description="Disordered" evidence="1">
    <location>
        <begin position="1"/>
        <end position="47"/>
    </location>
</feature>
<evidence type="ECO:0000256" key="1">
    <source>
        <dbReference type="SAM" id="MobiDB-lite"/>
    </source>
</evidence>
<dbReference type="AlphaFoldDB" id="A0A5C3QWS8"/>
<protein>
    <recommendedName>
        <fullName evidence="4">NB-ARC domain-containing protein</fullName>
    </recommendedName>
</protein>
<gene>
    <name evidence="2" type="ORF">BDV98DRAFT_561303</name>
</gene>
<reference evidence="2 3" key="1">
    <citation type="journal article" date="2019" name="Nat. Ecol. Evol.">
        <title>Megaphylogeny resolves global patterns of mushroom evolution.</title>
        <authorList>
            <person name="Varga T."/>
            <person name="Krizsan K."/>
            <person name="Foldi C."/>
            <person name="Dima B."/>
            <person name="Sanchez-Garcia M."/>
            <person name="Sanchez-Ramirez S."/>
            <person name="Szollosi G.J."/>
            <person name="Szarkandi J.G."/>
            <person name="Papp V."/>
            <person name="Albert L."/>
            <person name="Andreopoulos W."/>
            <person name="Angelini C."/>
            <person name="Antonin V."/>
            <person name="Barry K.W."/>
            <person name="Bougher N.L."/>
            <person name="Buchanan P."/>
            <person name="Buyck B."/>
            <person name="Bense V."/>
            <person name="Catcheside P."/>
            <person name="Chovatia M."/>
            <person name="Cooper J."/>
            <person name="Damon W."/>
            <person name="Desjardin D."/>
            <person name="Finy P."/>
            <person name="Geml J."/>
            <person name="Haridas S."/>
            <person name="Hughes K."/>
            <person name="Justo A."/>
            <person name="Karasinski D."/>
            <person name="Kautmanova I."/>
            <person name="Kiss B."/>
            <person name="Kocsube S."/>
            <person name="Kotiranta H."/>
            <person name="LaButti K.M."/>
            <person name="Lechner B.E."/>
            <person name="Liimatainen K."/>
            <person name="Lipzen A."/>
            <person name="Lukacs Z."/>
            <person name="Mihaltcheva S."/>
            <person name="Morgado L.N."/>
            <person name="Niskanen T."/>
            <person name="Noordeloos M.E."/>
            <person name="Ohm R.A."/>
            <person name="Ortiz-Santana B."/>
            <person name="Ovrebo C."/>
            <person name="Racz N."/>
            <person name="Riley R."/>
            <person name="Savchenko A."/>
            <person name="Shiryaev A."/>
            <person name="Soop K."/>
            <person name="Spirin V."/>
            <person name="Szebenyi C."/>
            <person name="Tomsovsky M."/>
            <person name="Tulloss R.E."/>
            <person name="Uehling J."/>
            <person name="Grigoriev I.V."/>
            <person name="Vagvolgyi C."/>
            <person name="Papp T."/>
            <person name="Martin F.M."/>
            <person name="Miettinen O."/>
            <person name="Hibbett D.S."/>
            <person name="Nagy L.G."/>
        </authorList>
    </citation>
    <scope>NUCLEOTIDE SEQUENCE [LARGE SCALE GENOMIC DNA]</scope>
    <source>
        <strain evidence="2 3">CBS 309.79</strain>
    </source>
</reference>
<dbReference type="InterPro" id="IPR053137">
    <property type="entry name" value="NLR-like"/>
</dbReference>
<dbReference type="STRING" id="1884261.A0A5C3QWS8"/>
<organism evidence="2 3">
    <name type="scientific">Pterulicium gracile</name>
    <dbReference type="NCBI Taxonomy" id="1884261"/>
    <lineage>
        <taxon>Eukaryota</taxon>
        <taxon>Fungi</taxon>
        <taxon>Dikarya</taxon>
        <taxon>Basidiomycota</taxon>
        <taxon>Agaricomycotina</taxon>
        <taxon>Agaricomycetes</taxon>
        <taxon>Agaricomycetidae</taxon>
        <taxon>Agaricales</taxon>
        <taxon>Pleurotineae</taxon>
        <taxon>Pterulaceae</taxon>
        <taxon>Pterulicium</taxon>
    </lineage>
</organism>
<name>A0A5C3QWS8_9AGAR</name>
<dbReference type="InterPro" id="IPR011990">
    <property type="entry name" value="TPR-like_helical_dom_sf"/>
</dbReference>
<proteinExistence type="predicted"/>
<evidence type="ECO:0000313" key="3">
    <source>
        <dbReference type="Proteomes" id="UP000305067"/>
    </source>
</evidence>
<dbReference type="SUPFAM" id="SSF48452">
    <property type="entry name" value="TPR-like"/>
    <property type="match status" value="2"/>
</dbReference>
<dbReference type="InterPro" id="IPR027417">
    <property type="entry name" value="P-loop_NTPase"/>
</dbReference>
<dbReference type="EMBL" id="ML178817">
    <property type="protein sequence ID" value="TFL05001.1"/>
    <property type="molecule type" value="Genomic_DNA"/>
</dbReference>